<reference evidence="1" key="2">
    <citation type="journal article" date="2015" name="Data Brief">
        <title>Shoot transcriptome of the giant reed, Arundo donax.</title>
        <authorList>
            <person name="Barrero R.A."/>
            <person name="Guerrero F.D."/>
            <person name="Moolhuijzen P."/>
            <person name="Goolsby J.A."/>
            <person name="Tidwell J."/>
            <person name="Bellgard S.E."/>
            <person name="Bellgard M.I."/>
        </authorList>
    </citation>
    <scope>NUCLEOTIDE SEQUENCE</scope>
    <source>
        <tissue evidence="1">Shoot tissue taken approximately 20 cm above the soil surface</tissue>
    </source>
</reference>
<evidence type="ECO:0000313" key="1">
    <source>
        <dbReference type="EMBL" id="JAD14382.1"/>
    </source>
</evidence>
<dbReference type="EMBL" id="GBRH01283513">
    <property type="protein sequence ID" value="JAD14382.1"/>
    <property type="molecule type" value="Transcribed_RNA"/>
</dbReference>
<organism evidence="1">
    <name type="scientific">Arundo donax</name>
    <name type="common">Giant reed</name>
    <name type="synonym">Donax arundinaceus</name>
    <dbReference type="NCBI Taxonomy" id="35708"/>
    <lineage>
        <taxon>Eukaryota</taxon>
        <taxon>Viridiplantae</taxon>
        <taxon>Streptophyta</taxon>
        <taxon>Embryophyta</taxon>
        <taxon>Tracheophyta</taxon>
        <taxon>Spermatophyta</taxon>
        <taxon>Magnoliopsida</taxon>
        <taxon>Liliopsida</taxon>
        <taxon>Poales</taxon>
        <taxon>Poaceae</taxon>
        <taxon>PACMAD clade</taxon>
        <taxon>Arundinoideae</taxon>
        <taxon>Arundineae</taxon>
        <taxon>Arundo</taxon>
    </lineage>
</organism>
<proteinExistence type="predicted"/>
<dbReference type="AlphaFoldDB" id="A0A0A8XRM7"/>
<name>A0A0A8XRM7_ARUDO</name>
<reference evidence="1" key="1">
    <citation type="submission" date="2014-09" db="EMBL/GenBank/DDBJ databases">
        <authorList>
            <person name="Magalhaes I.L.F."/>
            <person name="Oliveira U."/>
            <person name="Santos F.R."/>
            <person name="Vidigal T.H.D.A."/>
            <person name="Brescovit A.D."/>
            <person name="Santos A.J."/>
        </authorList>
    </citation>
    <scope>NUCLEOTIDE SEQUENCE</scope>
    <source>
        <tissue evidence="1">Shoot tissue taken approximately 20 cm above the soil surface</tissue>
    </source>
</reference>
<sequence length="20" mass="2417">MQNNSIQQLFIWVKLKPLLC</sequence>
<accession>A0A0A8XRM7</accession>
<protein>
    <submittedName>
        <fullName evidence="1">Uncharacterized protein</fullName>
    </submittedName>
</protein>